<reference evidence="2" key="1">
    <citation type="journal article" date="2017" name="Parasit. Vectors">
        <title>Sialotranscriptomics of Rhipicephalus zambeziensis reveals intricate expression profiles of secretory proteins and suggests tight temporal transcriptional regulation during blood-feeding.</title>
        <authorList>
            <person name="de Castro M.H."/>
            <person name="de Klerk D."/>
            <person name="Pienaar R."/>
            <person name="Rees D.J.G."/>
            <person name="Mans B.J."/>
        </authorList>
    </citation>
    <scope>NUCLEOTIDE SEQUENCE</scope>
    <source>
        <tissue evidence="2">Salivary glands</tissue>
    </source>
</reference>
<feature type="chain" id="PRO_5013030787" evidence="1">
    <location>
        <begin position="18"/>
        <end position="200"/>
    </location>
</feature>
<dbReference type="GO" id="GO:0030682">
    <property type="term" value="P:symbiont-mediated perturbation of host defenses"/>
    <property type="evidence" value="ECO:0007669"/>
    <property type="project" value="InterPro"/>
</dbReference>
<evidence type="ECO:0000313" key="2">
    <source>
        <dbReference type="EMBL" id="MAA15254.1"/>
    </source>
</evidence>
<keyword evidence="1" id="KW-0732">Signal</keyword>
<dbReference type="InterPro" id="IPR002970">
    <property type="entry name" value="Tick_his-bd"/>
</dbReference>
<protein>
    <submittedName>
        <fullName evidence="2">Lipocalin</fullName>
    </submittedName>
</protein>
<sequence>MKLLVLFAVLGVALCEAELAESEEERPDWANETLFGKHQDSWASLQRDVNSTYYLMKSTYNNDSVWGSGFTCVSVTATNATESNKSVTAEIKYKKENQTNLQTSSEIVQAVKMYNYSKENAIKYTVLKAGGENITIEDALVFTNKMCDIYYTKKGDYELWVHQNKTKEPPACCDFMFRYLALNKTIYPIYNINCTSENDV</sequence>
<organism evidence="2">
    <name type="scientific">Rhipicephalus zambeziensis</name>
    <dbReference type="NCBI Taxonomy" id="60191"/>
    <lineage>
        <taxon>Eukaryota</taxon>
        <taxon>Metazoa</taxon>
        <taxon>Ecdysozoa</taxon>
        <taxon>Arthropoda</taxon>
        <taxon>Chelicerata</taxon>
        <taxon>Arachnida</taxon>
        <taxon>Acari</taxon>
        <taxon>Parasitiformes</taxon>
        <taxon>Ixodida</taxon>
        <taxon>Ixodoidea</taxon>
        <taxon>Ixodidae</taxon>
        <taxon>Rhipicephalinae</taxon>
        <taxon>Rhipicephalus</taxon>
        <taxon>Rhipicephalus</taxon>
    </lineage>
</organism>
<dbReference type="Gene3D" id="2.40.128.20">
    <property type="match status" value="1"/>
</dbReference>
<dbReference type="SUPFAM" id="SSF50814">
    <property type="entry name" value="Lipocalins"/>
    <property type="match status" value="1"/>
</dbReference>
<evidence type="ECO:0000256" key="1">
    <source>
        <dbReference type="SAM" id="SignalP"/>
    </source>
</evidence>
<dbReference type="GO" id="GO:0043176">
    <property type="term" value="F:amine binding"/>
    <property type="evidence" value="ECO:0007669"/>
    <property type="project" value="InterPro"/>
</dbReference>
<dbReference type="Pfam" id="PF02098">
    <property type="entry name" value="His_binding"/>
    <property type="match status" value="1"/>
</dbReference>
<accession>A0A224YMP2</accession>
<dbReference type="AlphaFoldDB" id="A0A224YMP2"/>
<dbReference type="PRINTS" id="PR01220">
    <property type="entry name" value="HISBINDING"/>
</dbReference>
<feature type="signal peptide" evidence="1">
    <location>
        <begin position="1"/>
        <end position="17"/>
    </location>
</feature>
<name>A0A224YMP2_9ACAR</name>
<proteinExistence type="predicted"/>
<dbReference type="EMBL" id="GFPF01004108">
    <property type="protein sequence ID" value="MAA15254.1"/>
    <property type="molecule type" value="Transcribed_RNA"/>
</dbReference>
<dbReference type="InterPro" id="IPR012674">
    <property type="entry name" value="Calycin"/>
</dbReference>